<evidence type="ECO:0000313" key="2">
    <source>
        <dbReference type="Proteomes" id="UP000748531"/>
    </source>
</evidence>
<dbReference type="AlphaFoldDB" id="A0A8J4X399"/>
<reference evidence="1" key="1">
    <citation type="submission" date="2019-05" db="EMBL/GenBank/DDBJ databases">
        <title>Annotation for the trematode Paragonimus heterotremus.</title>
        <authorList>
            <person name="Choi Y.-J."/>
        </authorList>
    </citation>
    <scope>NUCLEOTIDE SEQUENCE</scope>
    <source>
        <strain evidence="1">LC</strain>
    </source>
</reference>
<keyword evidence="2" id="KW-1185">Reference proteome</keyword>
<gene>
    <name evidence="1" type="ORF">PHET_01010</name>
</gene>
<organism evidence="1 2">
    <name type="scientific">Paragonimus heterotremus</name>
    <dbReference type="NCBI Taxonomy" id="100268"/>
    <lineage>
        <taxon>Eukaryota</taxon>
        <taxon>Metazoa</taxon>
        <taxon>Spiralia</taxon>
        <taxon>Lophotrochozoa</taxon>
        <taxon>Platyhelminthes</taxon>
        <taxon>Trematoda</taxon>
        <taxon>Digenea</taxon>
        <taxon>Plagiorchiida</taxon>
        <taxon>Troglotremata</taxon>
        <taxon>Troglotrematidae</taxon>
        <taxon>Paragonimus</taxon>
    </lineage>
</organism>
<name>A0A8J4X399_9TREM</name>
<proteinExistence type="predicted"/>
<dbReference type="Proteomes" id="UP000748531">
    <property type="component" value="Unassembled WGS sequence"/>
</dbReference>
<dbReference type="EMBL" id="LUCH01000336">
    <property type="protein sequence ID" value="KAF5405412.1"/>
    <property type="molecule type" value="Genomic_DNA"/>
</dbReference>
<protein>
    <submittedName>
        <fullName evidence="1">Uncharacterized protein</fullName>
    </submittedName>
</protein>
<sequence length="34" mass="4040">MRNHFAQLSLTLLIHQQVGIILRCYRLTKKLTTE</sequence>
<accession>A0A8J4X399</accession>
<evidence type="ECO:0000313" key="1">
    <source>
        <dbReference type="EMBL" id="KAF5405412.1"/>
    </source>
</evidence>
<comment type="caution">
    <text evidence="1">The sequence shown here is derived from an EMBL/GenBank/DDBJ whole genome shotgun (WGS) entry which is preliminary data.</text>
</comment>